<organism evidence="4 5">
    <name type="scientific">Colwellia ponticola</name>
    <dbReference type="NCBI Taxonomy" id="2304625"/>
    <lineage>
        <taxon>Bacteria</taxon>
        <taxon>Pseudomonadati</taxon>
        <taxon>Pseudomonadota</taxon>
        <taxon>Gammaproteobacteria</taxon>
        <taxon>Alteromonadales</taxon>
        <taxon>Colwelliaceae</taxon>
        <taxon>Colwellia</taxon>
    </lineage>
</organism>
<evidence type="ECO:0000313" key="5">
    <source>
        <dbReference type="Proteomes" id="UP000307702"/>
    </source>
</evidence>
<dbReference type="RefSeq" id="WP_138622668.1">
    <property type="nucleotide sequence ID" value="NZ_SZVP01000007.1"/>
</dbReference>
<dbReference type="Pfam" id="PF01522">
    <property type="entry name" value="Polysacc_deac_1"/>
    <property type="match status" value="1"/>
</dbReference>
<dbReference type="SUPFAM" id="SSF88713">
    <property type="entry name" value="Glycoside hydrolase/deacetylase"/>
    <property type="match status" value="1"/>
</dbReference>
<dbReference type="GO" id="GO:0005975">
    <property type="term" value="P:carbohydrate metabolic process"/>
    <property type="evidence" value="ECO:0007669"/>
    <property type="project" value="InterPro"/>
</dbReference>
<evidence type="ECO:0000313" key="4">
    <source>
        <dbReference type="EMBL" id="TMM45267.1"/>
    </source>
</evidence>
<comment type="subcellular location">
    <subcellularLocation>
        <location evidence="1">Secreted</location>
    </subcellularLocation>
</comment>
<dbReference type="Proteomes" id="UP000307702">
    <property type="component" value="Unassembled WGS sequence"/>
</dbReference>
<dbReference type="InterPro" id="IPR011330">
    <property type="entry name" value="Glyco_hydro/deAcase_b/a-brl"/>
</dbReference>
<accession>A0A8H2JLR1</accession>
<comment type="caution">
    <text evidence="4">The sequence shown here is derived from an EMBL/GenBank/DDBJ whole genome shotgun (WGS) entry which is preliminary data.</text>
</comment>
<dbReference type="AlphaFoldDB" id="A0A8H2JLR1"/>
<protein>
    <submittedName>
        <fullName evidence="4">Polysaccharide deacetylase family protein</fullName>
    </submittedName>
</protein>
<proteinExistence type="predicted"/>
<dbReference type="PROSITE" id="PS51677">
    <property type="entry name" value="NODB"/>
    <property type="match status" value="1"/>
</dbReference>
<dbReference type="OrthoDB" id="9814639at2"/>
<dbReference type="GO" id="GO:0016810">
    <property type="term" value="F:hydrolase activity, acting on carbon-nitrogen (but not peptide) bonds"/>
    <property type="evidence" value="ECO:0007669"/>
    <property type="project" value="InterPro"/>
</dbReference>
<dbReference type="InterPro" id="IPR051398">
    <property type="entry name" value="Polysacch_Deacetylase"/>
</dbReference>
<gene>
    <name evidence="4" type="ORF">FCS21_09250</name>
</gene>
<dbReference type="InterPro" id="IPR002509">
    <property type="entry name" value="NODB_dom"/>
</dbReference>
<evidence type="ECO:0000256" key="2">
    <source>
        <dbReference type="ARBA" id="ARBA00022729"/>
    </source>
</evidence>
<keyword evidence="2" id="KW-0732">Signal</keyword>
<evidence type="ECO:0000259" key="3">
    <source>
        <dbReference type="PROSITE" id="PS51677"/>
    </source>
</evidence>
<sequence length="322" mass="37087">MLGKTIDYWLFRCYRTVLSNFLSNQATILMFHRVQLGRETDFDEYTSADEFRQKMILLKRHFNVISLPSLISLMKINKIPPFSVVVTIDDGYEDGYSIITPILDELDIKGAFFIATEGIEKGGLWNDRIIDSIMNTNTAEVRLFNQATKINLSTVDAKLRSWKIIHDRCKFLTLNERDNALDELESKLNTRGRRNSFLSKSQLCEMHNAGMTIGAHTHRHPILSIETNESAYMEIRKSKNTLEKIINSEVKYFAYPNGKFGRDFNNTHKTMVKELGFEAALATDIGLVNSSTDLMCLPRFTPWDKEPASFALRLCHHLYKLK</sequence>
<feature type="domain" description="NodB homology" evidence="3">
    <location>
        <begin position="82"/>
        <end position="322"/>
    </location>
</feature>
<reference evidence="4 5" key="1">
    <citation type="submission" date="2019-05" db="EMBL/GenBank/DDBJ databases">
        <title>Colwellia ponticola sp. nov., isolated from seawater.</title>
        <authorList>
            <person name="Yoon J.-H."/>
        </authorList>
    </citation>
    <scope>NUCLEOTIDE SEQUENCE [LARGE SCALE GENOMIC DNA]</scope>
    <source>
        <strain evidence="4 5">OISW-25</strain>
    </source>
</reference>
<dbReference type="GO" id="GO:0005576">
    <property type="term" value="C:extracellular region"/>
    <property type="evidence" value="ECO:0007669"/>
    <property type="project" value="UniProtKB-SubCell"/>
</dbReference>
<dbReference type="CDD" id="cd10918">
    <property type="entry name" value="CE4_NodB_like_5s_6s"/>
    <property type="match status" value="1"/>
</dbReference>
<keyword evidence="5" id="KW-1185">Reference proteome</keyword>
<dbReference type="EMBL" id="SZVP01000007">
    <property type="protein sequence ID" value="TMM45267.1"/>
    <property type="molecule type" value="Genomic_DNA"/>
</dbReference>
<name>A0A8H2JLR1_9GAMM</name>
<dbReference type="PANTHER" id="PTHR34216:SF3">
    <property type="entry name" value="POLY-BETA-1,6-N-ACETYL-D-GLUCOSAMINE N-DEACETYLASE"/>
    <property type="match status" value="1"/>
</dbReference>
<dbReference type="PANTHER" id="PTHR34216">
    <property type="match status" value="1"/>
</dbReference>
<dbReference type="Gene3D" id="3.20.20.370">
    <property type="entry name" value="Glycoside hydrolase/deacetylase"/>
    <property type="match status" value="1"/>
</dbReference>
<evidence type="ECO:0000256" key="1">
    <source>
        <dbReference type="ARBA" id="ARBA00004613"/>
    </source>
</evidence>